<dbReference type="OrthoDB" id="61390at2759"/>
<sequence>MSSSGIQLEVTITCLSIIATAGYIWYRYKPKTMKTKSSDPYGLFHLALNKRPGELESAPKTEWLNMGYWRDTDIFPDACEALTLKLLDAARYKAGSKLAHYFSVLAYVGHGTGESLILLLTHPSIPRPTHLTGITSIPLHHERSLERVKTISSDVDTVVSLHLGDAVYKPGAKHHPLDPASPLRFDTILALDCAYHFVTRESFLRQSFNRLEPGGRVALADICFANSPPTSFKARKLMPRENAISKNDYVRCLEDLGFEDVVLEDISDGVFPGFVRLSKERGLGWWVFAWVLNWYYRAGARFVLVGGSRPRTFVES</sequence>
<reference evidence="2" key="1">
    <citation type="submission" date="2020-11" db="EMBL/GenBank/DDBJ databases">
        <authorList>
            <consortium name="DOE Joint Genome Institute"/>
            <person name="Ahrendt S."/>
            <person name="Riley R."/>
            <person name="Andreopoulos W."/>
            <person name="Labutti K."/>
            <person name="Pangilinan J."/>
            <person name="Ruiz-Duenas F.J."/>
            <person name="Barrasa J.M."/>
            <person name="Sanchez-Garcia M."/>
            <person name="Camarero S."/>
            <person name="Miyauchi S."/>
            <person name="Serrano A."/>
            <person name="Linde D."/>
            <person name="Babiker R."/>
            <person name="Drula E."/>
            <person name="Ayuso-Fernandez I."/>
            <person name="Pacheco R."/>
            <person name="Padilla G."/>
            <person name="Ferreira P."/>
            <person name="Barriuso J."/>
            <person name="Kellner H."/>
            <person name="Castanera R."/>
            <person name="Alfaro M."/>
            <person name="Ramirez L."/>
            <person name="Pisabarro A.G."/>
            <person name="Kuo A."/>
            <person name="Tritt A."/>
            <person name="Lipzen A."/>
            <person name="He G."/>
            <person name="Yan M."/>
            <person name="Ng V."/>
            <person name="Cullen D."/>
            <person name="Martin F."/>
            <person name="Rosso M.-N."/>
            <person name="Henrissat B."/>
            <person name="Hibbett D."/>
            <person name="Martinez A.T."/>
            <person name="Grigoriev I.V."/>
        </authorList>
    </citation>
    <scope>NUCLEOTIDE SEQUENCE</scope>
    <source>
        <strain evidence="2">AH 40177</strain>
    </source>
</reference>
<keyword evidence="1" id="KW-0472">Membrane</keyword>
<protein>
    <recommendedName>
        <fullName evidence="4">S-adenosyl-L-methionine-dependent methyltransferase</fullName>
    </recommendedName>
</protein>
<dbReference type="AlphaFoldDB" id="A0A9P5PNH8"/>
<keyword evidence="3" id="KW-1185">Reference proteome</keyword>
<dbReference type="InterPro" id="IPR029063">
    <property type="entry name" value="SAM-dependent_MTases_sf"/>
</dbReference>
<dbReference type="Proteomes" id="UP000772434">
    <property type="component" value="Unassembled WGS sequence"/>
</dbReference>
<keyword evidence="1" id="KW-1133">Transmembrane helix</keyword>
<accession>A0A9P5PNH8</accession>
<comment type="caution">
    <text evidence="2">The sequence shown here is derived from an EMBL/GenBank/DDBJ whole genome shotgun (WGS) entry which is preliminary data.</text>
</comment>
<dbReference type="Gene3D" id="3.40.50.150">
    <property type="entry name" value="Vaccinia Virus protein VP39"/>
    <property type="match status" value="1"/>
</dbReference>
<feature type="transmembrane region" description="Helical" evidence="1">
    <location>
        <begin position="6"/>
        <end position="26"/>
    </location>
</feature>
<name>A0A9P5PNH8_9AGAR</name>
<proteinExistence type="predicted"/>
<gene>
    <name evidence="2" type="ORF">BDP27DRAFT_1421292</name>
</gene>
<evidence type="ECO:0008006" key="4">
    <source>
        <dbReference type="Google" id="ProtNLM"/>
    </source>
</evidence>
<dbReference type="SUPFAM" id="SSF53335">
    <property type="entry name" value="S-adenosyl-L-methionine-dependent methyltransferases"/>
    <property type="match status" value="1"/>
</dbReference>
<organism evidence="2 3">
    <name type="scientific">Rhodocollybia butyracea</name>
    <dbReference type="NCBI Taxonomy" id="206335"/>
    <lineage>
        <taxon>Eukaryota</taxon>
        <taxon>Fungi</taxon>
        <taxon>Dikarya</taxon>
        <taxon>Basidiomycota</taxon>
        <taxon>Agaricomycotina</taxon>
        <taxon>Agaricomycetes</taxon>
        <taxon>Agaricomycetidae</taxon>
        <taxon>Agaricales</taxon>
        <taxon>Marasmiineae</taxon>
        <taxon>Omphalotaceae</taxon>
        <taxon>Rhodocollybia</taxon>
    </lineage>
</organism>
<evidence type="ECO:0000313" key="2">
    <source>
        <dbReference type="EMBL" id="KAF9069096.1"/>
    </source>
</evidence>
<evidence type="ECO:0000256" key="1">
    <source>
        <dbReference type="SAM" id="Phobius"/>
    </source>
</evidence>
<dbReference type="EMBL" id="JADNRY010000054">
    <property type="protein sequence ID" value="KAF9069096.1"/>
    <property type="molecule type" value="Genomic_DNA"/>
</dbReference>
<keyword evidence="1" id="KW-0812">Transmembrane</keyword>
<evidence type="ECO:0000313" key="3">
    <source>
        <dbReference type="Proteomes" id="UP000772434"/>
    </source>
</evidence>